<name>A0A423VHJ1_9PEZI</name>
<feature type="compositionally biased region" description="Basic and acidic residues" evidence="1">
    <location>
        <begin position="47"/>
        <end position="68"/>
    </location>
</feature>
<feature type="region of interest" description="Disordered" evidence="1">
    <location>
        <begin position="1"/>
        <end position="99"/>
    </location>
</feature>
<proteinExistence type="predicted"/>
<comment type="caution">
    <text evidence="2">The sequence shown here is derived from an EMBL/GenBank/DDBJ whole genome shotgun (WGS) entry which is preliminary data.</text>
</comment>
<dbReference type="AlphaFoldDB" id="A0A423VHJ1"/>
<keyword evidence="3" id="KW-1185">Reference proteome</keyword>
<evidence type="ECO:0000313" key="2">
    <source>
        <dbReference type="EMBL" id="ROV90503.1"/>
    </source>
</evidence>
<gene>
    <name evidence="2" type="ORF">VMCG_09800</name>
</gene>
<dbReference type="Proteomes" id="UP000283895">
    <property type="component" value="Unassembled WGS sequence"/>
</dbReference>
<protein>
    <submittedName>
        <fullName evidence="2">Uncharacterized protein</fullName>
    </submittedName>
</protein>
<reference evidence="2 3" key="1">
    <citation type="submission" date="2015-09" db="EMBL/GenBank/DDBJ databases">
        <title>Host preference determinants of Valsa canker pathogens revealed by comparative genomics.</title>
        <authorList>
            <person name="Yin Z."/>
            <person name="Huang L."/>
        </authorList>
    </citation>
    <scope>NUCLEOTIDE SEQUENCE [LARGE SCALE GENOMIC DNA]</scope>
    <source>
        <strain evidence="2 3">03-1</strain>
    </source>
</reference>
<feature type="compositionally biased region" description="Basic residues" evidence="1">
    <location>
        <begin position="88"/>
        <end position="99"/>
    </location>
</feature>
<sequence>MSPPPATVLSPESLNLSHQDQQHHQEPDGVGVHTPSPSSDTVNVKTQPDDDTAHPEDDGGQRQEHSGDEGASDQDHDNEDEVSEVVNRHGKRKRPISVS</sequence>
<feature type="compositionally biased region" description="Acidic residues" evidence="1">
    <location>
        <begin position="70"/>
        <end position="83"/>
    </location>
</feature>
<accession>A0A423VHJ1</accession>
<organism evidence="2 3">
    <name type="scientific">Cytospora schulzeri</name>
    <dbReference type="NCBI Taxonomy" id="448051"/>
    <lineage>
        <taxon>Eukaryota</taxon>
        <taxon>Fungi</taxon>
        <taxon>Dikarya</taxon>
        <taxon>Ascomycota</taxon>
        <taxon>Pezizomycotina</taxon>
        <taxon>Sordariomycetes</taxon>
        <taxon>Sordariomycetidae</taxon>
        <taxon>Diaporthales</taxon>
        <taxon>Cytosporaceae</taxon>
        <taxon>Cytospora</taxon>
    </lineage>
</organism>
<feature type="compositionally biased region" description="Polar residues" evidence="1">
    <location>
        <begin position="35"/>
        <end position="46"/>
    </location>
</feature>
<evidence type="ECO:0000313" key="3">
    <source>
        <dbReference type="Proteomes" id="UP000283895"/>
    </source>
</evidence>
<feature type="compositionally biased region" description="Polar residues" evidence="1">
    <location>
        <begin position="10"/>
        <end position="19"/>
    </location>
</feature>
<dbReference type="EMBL" id="LKEA01000062">
    <property type="protein sequence ID" value="ROV90503.1"/>
    <property type="molecule type" value="Genomic_DNA"/>
</dbReference>
<evidence type="ECO:0000256" key="1">
    <source>
        <dbReference type="SAM" id="MobiDB-lite"/>
    </source>
</evidence>